<dbReference type="RefSeq" id="WP_161815208.1">
    <property type="nucleotide sequence ID" value="NZ_BLJN01000006.1"/>
</dbReference>
<feature type="domain" description="Alpha/beta hydrolase fold-3" evidence="2">
    <location>
        <begin position="147"/>
        <end position="351"/>
    </location>
</feature>
<name>A0A829YM73_9GAMM</name>
<dbReference type="PANTHER" id="PTHR48081:SF8">
    <property type="entry name" value="ALPHA_BETA HYDROLASE FOLD-3 DOMAIN-CONTAINING PROTEIN-RELATED"/>
    <property type="match status" value="1"/>
</dbReference>
<dbReference type="Pfam" id="PF07859">
    <property type="entry name" value="Abhydrolase_3"/>
    <property type="match status" value="1"/>
</dbReference>
<sequence>MIERLGIVVLAMVALTGAAQPEDGFRPTPEEQKRYELMSQSEAWFLKSLAGPREIVDGQRLDPKLQYYFEERRRRTPEQVQRGLATFLDPQARIVTRERLAREWALFTKVTAPMHAVEDRKIDGRGGPIPIRIYTPKTGPGEPLPLLVYFHGGGWLYSGIDATDRFARLVANEARAIVMSVDYRLAPEHLWPASNDDGEDAFLWARANAKRLGSEPELVAVGGDSAGGHISLNISLRQIAARRPTPAYQLLYYTSSDFAEADESYRLFEEGYGLDATFRAFMIDTVFPGELLKQATQELNGASFAGMPATIAVSAGFDMLRDSSRRLTEQLTKAGVPAMYLNYPTLAHGFLQWSAVVADAERASVDTARLFGTAIRSRAALLRQQARGRE</sequence>
<dbReference type="InterPro" id="IPR050300">
    <property type="entry name" value="GDXG_lipolytic_enzyme"/>
</dbReference>
<dbReference type="InterPro" id="IPR029058">
    <property type="entry name" value="AB_hydrolase_fold"/>
</dbReference>
<accession>A0A829YM73</accession>
<keyword evidence="1" id="KW-0378">Hydrolase</keyword>
<reference evidence="4" key="1">
    <citation type="submission" date="2020-01" db="EMBL/GenBank/DDBJ databases">
        <title>'Steroidobacter agaridevorans' sp. nov., agar-degrading bacteria isolated from rhizosphere soils.</title>
        <authorList>
            <person name="Ikenaga M."/>
            <person name="Kataoka M."/>
            <person name="Murouchi A."/>
            <person name="Katsuragi S."/>
            <person name="Sakai M."/>
        </authorList>
    </citation>
    <scope>NUCLEOTIDE SEQUENCE [LARGE SCALE GENOMIC DNA]</scope>
    <source>
        <strain evidence="4">YU21-B</strain>
    </source>
</reference>
<dbReference type="Gene3D" id="3.40.50.1820">
    <property type="entry name" value="alpha/beta hydrolase"/>
    <property type="match status" value="1"/>
</dbReference>
<dbReference type="EMBL" id="BLJN01000006">
    <property type="protein sequence ID" value="GFE83606.1"/>
    <property type="molecule type" value="Genomic_DNA"/>
</dbReference>
<dbReference type="SUPFAM" id="SSF53474">
    <property type="entry name" value="alpha/beta-Hydrolases"/>
    <property type="match status" value="1"/>
</dbReference>
<evidence type="ECO:0000313" key="3">
    <source>
        <dbReference type="EMBL" id="GFE83606.1"/>
    </source>
</evidence>
<evidence type="ECO:0000313" key="4">
    <source>
        <dbReference type="Proteomes" id="UP000445000"/>
    </source>
</evidence>
<organism evidence="3 4">
    <name type="scientific">Steroidobacter agaridevorans</name>
    <dbReference type="NCBI Taxonomy" id="2695856"/>
    <lineage>
        <taxon>Bacteria</taxon>
        <taxon>Pseudomonadati</taxon>
        <taxon>Pseudomonadota</taxon>
        <taxon>Gammaproteobacteria</taxon>
        <taxon>Steroidobacterales</taxon>
        <taxon>Steroidobacteraceae</taxon>
        <taxon>Steroidobacter</taxon>
    </lineage>
</organism>
<protein>
    <recommendedName>
        <fullName evidence="2">Alpha/beta hydrolase fold-3 domain-containing protein</fullName>
    </recommendedName>
</protein>
<dbReference type="Proteomes" id="UP000445000">
    <property type="component" value="Unassembled WGS sequence"/>
</dbReference>
<evidence type="ECO:0000256" key="1">
    <source>
        <dbReference type="ARBA" id="ARBA00022801"/>
    </source>
</evidence>
<evidence type="ECO:0000259" key="2">
    <source>
        <dbReference type="Pfam" id="PF07859"/>
    </source>
</evidence>
<proteinExistence type="predicted"/>
<dbReference type="GO" id="GO:0016787">
    <property type="term" value="F:hydrolase activity"/>
    <property type="evidence" value="ECO:0007669"/>
    <property type="project" value="UniProtKB-KW"/>
</dbReference>
<dbReference type="PANTHER" id="PTHR48081">
    <property type="entry name" value="AB HYDROLASE SUPERFAMILY PROTEIN C4A8.06C"/>
    <property type="match status" value="1"/>
</dbReference>
<keyword evidence="4" id="KW-1185">Reference proteome</keyword>
<gene>
    <name evidence="3" type="ORF">GCM10011487_56060</name>
</gene>
<dbReference type="AlphaFoldDB" id="A0A829YM73"/>
<dbReference type="InterPro" id="IPR013094">
    <property type="entry name" value="AB_hydrolase_3"/>
</dbReference>
<comment type="caution">
    <text evidence="3">The sequence shown here is derived from an EMBL/GenBank/DDBJ whole genome shotgun (WGS) entry which is preliminary data.</text>
</comment>